<evidence type="ECO:0000313" key="6">
    <source>
        <dbReference type="Proteomes" id="UP000053937"/>
    </source>
</evidence>
<dbReference type="SUPFAM" id="SSF52540">
    <property type="entry name" value="P-loop containing nucleoside triphosphate hydrolases"/>
    <property type="match status" value="2"/>
</dbReference>
<evidence type="ECO:0000259" key="4">
    <source>
        <dbReference type="SMART" id="SM00382"/>
    </source>
</evidence>
<dbReference type="Pfam" id="PF13245">
    <property type="entry name" value="AAA_19"/>
    <property type="match status" value="1"/>
</dbReference>
<evidence type="ECO:0000313" key="5">
    <source>
        <dbReference type="EMBL" id="KUL33079.1"/>
    </source>
</evidence>
<dbReference type="InterPro" id="IPR006345">
    <property type="entry name" value="RecD2"/>
</dbReference>
<gene>
    <name evidence="3" type="primary">recD2</name>
    <name evidence="5" type="ORF">ASB62_00770</name>
</gene>
<dbReference type="GO" id="GO:0006310">
    <property type="term" value="P:DNA recombination"/>
    <property type="evidence" value="ECO:0007669"/>
    <property type="project" value="InterPro"/>
</dbReference>
<dbReference type="CDD" id="cd18809">
    <property type="entry name" value="SF1_C_RecD"/>
    <property type="match status" value="1"/>
</dbReference>
<evidence type="ECO:0000256" key="3">
    <source>
        <dbReference type="HAMAP-Rule" id="MF_01488"/>
    </source>
</evidence>
<dbReference type="Gene3D" id="3.40.50.300">
    <property type="entry name" value="P-loop containing nucleotide triphosphate hydrolases"/>
    <property type="match status" value="2"/>
</dbReference>
<dbReference type="NCBIfam" id="TIGR01448">
    <property type="entry name" value="recD_rel"/>
    <property type="match status" value="1"/>
</dbReference>
<keyword evidence="2 3" id="KW-0067">ATP-binding</keyword>
<dbReference type="Proteomes" id="UP000053937">
    <property type="component" value="Unassembled WGS sequence"/>
</dbReference>
<dbReference type="PANTHER" id="PTHR43788">
    <property type="entry name" value="DNA2/NAM7 HELICASE FAMILY MEMBER"/>
    <property type="match status" value="1"/>
</dbReference>
<name>A0A101JU85_CHLLI</name>
<dbReference type="InterPro" id="IPR029493">
    <property type="entry name" value="RecD2-like_HHH"/>
</dbReference>
<dbReference type="CDD" id="cd17933">
    <property type="entry name" value="DEXSc_RecD-like"/>
    <property type="match status" value="1"/>
</dbReference>
<accession>A0A101JU85</accession>
<dbReference type="GO" id="GO:0016887">
    <property type="term" value="F:ATP hydrolysis activity"/>
    <property type="evidence" value="ECO:0007669"/>
    <property type="project" value="RHEA"/>
</dbReference>
<keyword evidence="6" id="KW-1185">Reference proteome</keyword>
<feature type="binding site" evidence="3">
    <location>
        <begin position="362"/>
        <end position="366"/>
    </location>
    <ligand>
        <name>ATP</name>
        <dbReference type="ChEBI" id="CHEBI:30616"/>
    </ligand>
</feature>
<dbReference type="Pfam" id="PF14490">
    <property type="entry name" value="HHH_RecD2"/>
    <property type="match status" value="1"/>
</dbReference>
<evidence type="ECO:0000256" key="2">
    <source>
        <dbReference type="ARBA" id="ARBA00022840"/>
    </source>
</evidence>
<reference evidence="5 6" key="1">
    <citation type="submission" date="2015-10" db="EMBL/GenBank/DDBJ databases">
        <title>Draft Genome Sequence of Chlorobium limicola strain Frasassi Growing under Artificial Lighting in the Frasassi Cave System.</title>
        <authorList>
            <person name="Mansor M."/>
            <person name="Macalady J."/>
        </authorList>
    </citation>
    <scope>NUCLEOTIDE SEQUENCE [LARGE SCALE GENOMIC DNA]</scope>
    <source>
        <strain evidence="5 6">Frasassi</strain>
    </source>
</reference>
<dbReference type="OrthoDB" id="9803432at2"/>
<proteinExistence type="inferred from homology"/>
<dbReference type="GO" id="GO:0009338">
    <property type="term" value="C:exodeoxyribonuclease V complex"/>
    <property type="evidence" value="ECO:0007669"/>
    <property type="project" value="TreeGrafter"/>
</dbReference>
<dbReference type="InterPro" id="IPR027785">
    <property type="entry name" value="UvrD-like_helicase_C"/>
</dbReference>
<organism evidence="5 6">
    <name type="scientific">Chlorobium limicola</name>
    <dbReference type="NCBI Taxonomy" id="1092"/>
    <lineage>
        <taxon>Bacteria</taxon>
        <taxon>Pseudomonadati</taxon>
        <taxon>Chlorobiota</taxon>
        <taxon>Chlorobiia</taxon>
        <taxon>Chlorobiales</taxon>
        <taxon>Chlorobiaceae</taxon>
        <taxon>Chlorobium/Pelodictyon group</taxon>
        <taxon>Chlorobium</taxon>
    </lineage>
</organism>
<dbReference type="Pfam" id="PF23139">
    <property type="entry name" value="OB_YrrC"/>
    <property type="match status" value="1"/>
</dbReference>
<keyword evidence="3" id="KW-0378">Hydrolase</keyword>
<dbReference type="GO" id="GO:0005524">
    <property type="term" value="F:ATP binding"/>
    <property type="evidence" value="ECO:0007669"/>
    <property type="project" value="UniProtKB-UniRule"/>
</dbReference>
<dbReference type="GO" id="GO:0043139">
    <property type="term" value="F:5'-3' DNA helicase activity"/>
    <property type="evidence" value="ECO:0007669"/>
    <property type="project" value="UniProtKB-UniRule"/>
</dbReference>
<dbReference type="InterPro" id="IPR050534">
    <property type="entry name" value="Coronavir_polyprotein_1ab"/>
</dbReference>
<dbReference type="Pfam" id="PF13538">
    <property type="entry name" value="UvrD_C_2"/>
    <property type="match status" value="1"/>
</dbReference>
<dbReference type="InterPro" id="IPR027417">
    <property type="entry name" value="P-loop_NTPase"/>
</dbReference>
<sequence length="740" mass="80389">MATPSSDTENNAERELRQETVTGTVERVTYHNEENGFSVLKIRARGSRDAVTVVGNSPAISPGEFIACTGSWQNNRTHGLQFKADGIDIIQPTTADGIEKYLASGMVKGVGSFYAKKLVKKFGTGVLDILDSNPERLLEIEGIGRKRLELITKSWEEQKAIREIMVFLQSHGVGIARAFRIYKTYRQDAIKKVSENPYSLSLDIDGIGFLTADTIASKLGIAHDSLIRAEAGVRHVLQELASSGHCAVPKERLVQESADMLDISAPIVEEAIAVETGKFNLVRETIDGEEIFYLAPLHRAEEKTAAALAALLQGRTPWKGIDLQKAVVQIAEETGLQLSPSQKEALALVLTNKAAVITGGPGVGKTTLVNAILRVIRKKTTKILLCAPTGRAAKRLSESTGMEAKTIHRLLEFDPNSGGFKRGSGNPLEADMVVVDETSMVDIVLMSKLLSAVPAKAALLLVGDADQLPSVGPGAVLTDIIASDAVPVVRLTEIFRQAARSQIIVNAHRINNGEIPRNAEGEELSDFYVVNSQTPENIHAKLMQMVTERIPARFGFHPVRDIQVLTPMNRGGLGSRALNAELQKALNGSAEPKVSRFGSIFSPGDKVIQMVNNYDKEVFNGDIGAITAIDTEESELTVDFDKRPVRYEFSELDELALAYATSIHKSQGSEYLAVVIPLAMQHFTLLERNLIYTAVTRGKKLVVIIAQPKALALAVTNRKADRRMTTLALKLTEAAGNPNP</sequence>
<dbReference type="Gene3D" id="1.10.150.20">
    <property type="entry name" value="5' to 3' exonuclease, C-terminal subdomain"/>
    <property type="match status" value="1"/>
</dbReference>
<dbReference type="SUPFAM" id="SSF47781">
    <property type="entry name" value="RuvA domain 2-like"/>
    <property type="match status" value="1"/>
</dbReference>
<comment type="function">
    <text evidence="3">DNA-dependent ATPase and ATP-dependent 5'-3' DNA helicase. Has no activity on blunt DNA or DNA with 3'-overhangs, requires at least 10 bases of 5'-ssDNA for helicase activity.</text>
</comment>
<dbReference type="Gene3D" id="1.10.10.2220">
    <property type="match status" value="1"/>
</dbReference>
<dbReference type="InterPro" id="IPR055446">
    <property type="entry name" value="RecD2_N_OB"/>
</dbReference>
<dbReference type="InterPro" id="IPR003593">
    <property type="entry name" value="AAA+_ATPase"/>
</dbReference>
<keyword evidence="3" id="KW-0347">Helicase</keyword>
<comment type="catalytic activity">
    <reaction evidence="3">
        <text>ATP + H2O = ADP + phosphate + H(+)</text>
        <dbReference type="Rhea" id="RHEA:13065"/>
        <dbReference type="ChEBI" id="CHEBI:15377"/>
        <dbReference type="ChEBI" id="CHEBI:15378"/>
        <dbReference type="ChEBI" id="CHEBI:30616"/>
        <dbReference type="ChEBI" id="CHEBI:43474"/>
        <dbReference type="ChEBI" id="CHEBI:456216"/>
        <dbReference type="EC" id="5.6.2.3"/>
    </reaction>
</comment>
<dbReference type="GO" id="GO:0003677">
    <property type="term" value="F:DNA binding"/>
    <property type="evidence" value="ECO:0007669"/>
    <property type="project" value="UniProtKB-UniRule"/>
</dbReference>
<dbReference type="EMBL" id="LMBR01000004">
    <property type="protein sequence ID" value="KUL33079.1"/>
    <property type="molecule type" value="Genomic_DNA"/>
</dbReference>
<dbReference type="RefSeq" id="WP_059138188.1">
    <property type="nucleotide sequence ID" value="NZ_LMBR01000004.1"/>
</dbReference>
<comment type="similarity">
    <text evidence="3">Belongs to the RecD family. RecD2 subfamily.</text>
</comment>
<comment type="caution">
    <text evidence="5">The sequence shown here is derived from an EMBL/GenBank/DDBJ whole genome shotgun (WGS) entry which is preliminary data.</text>
</comment>
<feature type="domain" description="AAA+ ATPase" evidence="4">
    <location>
        <begin position="351"/>
        <end position="535"/>
    </location>
</feature>
<keyword evidence="1 3" id="KW-0547">Nucleotide-binding</keyword>
<dbReference type="HAMAP" id="MF_01488">
    <property type="entry name" value="RecD2"/>
    <property type="match status" value="1"/>
</dbReference>
<dbReference type="AlphaFoldDB" id="A0A101JU85"/>
<dbReference type="SMART" id="SM00382">
    <property type="entry name" value="AAA"/>
    <property type="match status" value="1"/>
</dbReference>
<evidence type="ECO:0000256" key="1">
    <source>
        <dbReference type="ARBA" id="ARBA00022741"/>
    </source>
</evidence>
<dbReference type="Pfam" id="PF14520">
    <property type="entry name" value="HHH_5"/>
    <property type="match status" value="1"/>
</dbReference>
<dbReference type="EC" id="5.6.2.3" evidence="3"/>
<dbReference type="InterPro" id="IPR010994">
    <property type="entry name" value="RuvA_2-like"/>
</dbReference>
<dbReference type="InterPro" id="IPR041451">
    <property type="entry name" value="RecD2_SH13"/>
</dbReference>
<protein>
    <recommendedName>
        <fullName evidence="3">ATP-dependent RecD2 DNA helicase</fullName>
        <ecNumber evidence="3">5.6.2.3</ecNumber>
    </recommendedName>
    <alternativeName>
        <fullName evidence="3">DNA 5'-3' helicase subunit RecD2</fullName>
    </alternativeName>
</protein>
<dbReference type="Gene3D" id="2.30.30.940">
    <property type="match status" value="1"/>
</dbReference>
<keyword evidence="3" id="KW-0413">Isomerase</keyword>
<dbReference type="PANTHER" id="PTHR43788:SF6">
    <property type="entry name" value="DNA HELICASE B"/>
    <property type="match status" value="1"/>
</dbReference>
<dbReference type="GO" id="GO:0017116">
    <property type="term" value="F:single-stranded DNA helicase activity"/>
    <property type="evidence" value="ECO:0007669"/>
    <property type="project" value="TreeGrafter"/>
</dbReference>
<dbReference type="Pfam" id="PF18335">
    <property type="entry name" value="SH3_13"/>
    <property type="match status" value="1"/>
</dbReference>
<keyword evidence="3" id="KW-0238">DNA-binding</keyword>